<dbReference type="CDD" id="cd17569">
    <property type="entry name" value="REC_HupR-like"/>
    <property type="match status" value="1"/>
</dbReference>
<feature type="coiled-coil region" evidence="3">
    <location>
        <begin position="121"/>
        <end position="155"/>
    </location>
</feature>
<evidence type="ECO:0000259" key="4">
    <source>
        <dbReference type="PROSITE" id="PS50110"/>
    </source>
</evidence>
<dbReference type="InterPro" id="IPR011006">
    <property type="entry name" value="CheY-like_superfamily"/>
</dbReference>
<dbReference type="InterPro" id="IPR001789">
    <property type="entry name" value="Sig_transdc_resp-reg_receiver"/>
</dbReference>
<proteinExistence type="predicted"/>
<dbReference type="KEGG" id="tcd:AAIA72_03245"/>
<protein>
    <submittedName>
        <fullName evidence="5">Response regulator</fullName>
    </submittedName>
</protein>
<feature type="domain" description="Response regulatory" evidence="4">
    <location>
        <begin position="3"/>
        <end position="119"/>
    </location>
</feature>
<keyword evidence="1 2" id="KW-0597">Phosphoprotein</keyword>
<dbReference type="AlphaFoldDB" id="A0AB39UYA8"/>
<evidence type="ECO:0000313" key="5">
    <source>
        <dbReference type="EMBL" id="XDT73017.1"/>
    </source>
</evidence>
<name>A0AB39UYA8_9GAMM</name>
<organism evidence="5">
    <name type="scientific">Thermohahella caldifontis</name>
    <dbReference type="NCBI Taxonomy" id="3142973"/>
    <lineage>
        <taxon>Bacteria</taxon>
        <taxon>Pseudomonadati</taxon>
        <taxon>Pseudomonadota</taxon>
        <taxon>Gammaproteobacteria</taxon>
        <taxon>Oceanospirillales</taxon>
        <taxon>Hahellaceae</taxon>
        <taxon>Thermohahella</taxon>
    </lineage>
</organism>
<dbReference type="PANTHER" id="PTHR44591:SF19">
    <property type="entry name" value="TWO-COMPONENT RESPONSE REGULATOR-RELATED"/>
    <property type="match status" value="1"/>
</dbReference>
<evidence type="ECO:0000256" key="3">
    <source>
        <dbReference type="SAM" id="Coils"/>
    </source>
</evidence>
<dbReference type="Gene3D" id="3.40.50.2300">
    <property type="match status" value="1"/>
</dbReference>
<dbReference type="PANTHER" id="PTHR44591">
    <property type="entry name" value="STRESS RESPONSE REGULATOR PROTEIN 1"/>
    <property type="match status" value="1"/>
</dbReference>
<dbReference type="InterPro" id="IPR050595">
    <property type="entry name" value="Bact_response_regulator"/>
</dbReference>
<dbReference type="GO" id="GO:0000160">
    <property type="term" value="P:phosphorelay signal transduction system"/>
    <property type="evidence" value="ECO:0007669"/>
    <property type="project" value="InterPro"/>
</dbReference>
<evidence type="ECO:0000256" key="2">
    <source>
        <dbReference type="PROSITE-ProRule" id="PRU00169"/>
    </source>
</evidence>
<dbReference type="Pfam" id="PF00072">
    <property type="entry name" value="Response_reg"/>
    <property type="match status" value="1"/>
</dbReference>
<keyword evidence="3" id="KW-0175">Coiled coil</keyword>
<accession>A0AB39UYA8</accession>
<dbReference type="PROSITE" id="PS50110">
    <property type="entry name" value="RESPONSE_REGULATORY"/>
    <property type="match status" value="1"/>
</dbReference>
<dbReference type="EMBL" id="CP154858">
    <property type="protein sequence ID" value="XDT73017.1"/>
    <property type="molecule type" value="Genomic_DNA"/>
</dbReference>
<evidence type="ECO:0000256" key="1">
    <source>
        <dbReference type="ARBA" id="ARBA00022553"/>
    </source>
</evidence>
<dbReference type="RefSeq" id="WP_369602018.1">
    <property type="nucleotide sequence ID" value="NZ_CP154858.1"/>
</dbReference>
<reference evidence="5" key="1">
    <citation type="submission" date="2024-05" db="EMBL/GenBank/DDBJ databases">
        <title>Genome sequencing of novel strain.</title>
        <authorList>
            <person name="Ganbat D."/>
            <person name="Ganbat S."/>
            <person name="Lee S.-J."/>
        </authorList>
    </citation>
    <scope>NUCLEOTIDE SEQUENCE</scope>
    <source>
        <strain evidence="5">SMD15-11</strain>
    </source>
</reference>
<dbReference type="SMART" id="SM00448">
    <property type="entry name" value="REC"/>
    <property type="match status" value="1"/>
</dbReference>
<sequence>MTRILLVDDEANILKALTRVIHVRRAWDVVSTTSPAEALSLLDGQHFDLILSDYRMPEMDGVTFLKAARRICPDAARLILSGQADMNAVLQAINEAEIYRFITKPWEDDELLITLDKALEHQQLIVENARLAAEVKRQRAQIREQLNELRRLEAEAPGITRLNLDDEGYIVLDEDDLDDVDLDDLR</sequence>
<dbReference type="SUPFAM" id="SSF52172">
    <property type="entry name" value="CheY-like"/>
    <property type="match status" value="1"/>
</dbReference>
<feature type="modified residue" description="4-aspartylphosphate" evidence="2">
    <location>
        <position position="53"/>
    </location>
</feature>
<gene>
    <name evidence="5" type="ORF">AAIA72_03245</name>
</gene>